<feature type="compositionally biased region" description="Basic and acidic residues" evidence="1">
    <location>
        <begin position="489"/>
        <end position="537"/>
    </location>
</feature>
<gene>
    <name evidence="2" type="ORF">EDC56_2226</name>
</gene>
<reference evidence="2 3" key="1">
    <citation type="submission" date="2018-11" db="EMBL/GenBank/DDBJ databases">
        <title>Genomic Encyclopedia of Type Strains, Phase IV (KMG-IV): sequencing the most valuable type-strain genomes for metagenomic binning, comparative biology and taxonomic classification.</title>
        <authorList>
            <person name="Goeker M."/>
        </authorList>
    </citation>
    <scope>NUCLEOTIDE SEQUENCE [LARGE SCALE GENOMIC DNA]</scope>
    <source>
        <strain evidence="2 3">DSM 100316</strain>
    </source>
</reference>
<sequence>MADNDFLMRLLSIVPEAWDDILHDARGLEAKLSVVDVLVGEKALVLKDFLNNYFPDEELMRSVVAIIDRFKSLALYRDYSRVEIDVAALESIDFSTEDAAYIDALFDALREVIEAVGLKDVGQLQENIKQALDFSGLNFDDAEAIKSSKALKIAQLSHCVDELLVELLAARFGGATRDAYQRAVKSLQEVSDVAIDVAMAEGQEDEDEDEKNSTLDKIERSVSQLEGTDNERLQSLASEAKKATECYRSIERTVKADSEKYSFKEESVSPESLKDLVSSWVLMLANTASNMLTGAAAELVAQLPAAVDAILLKLPDDVIEGLLLLVDFRDVDSVESLFDQLYHSRDEVNSYLMAMSCPEIFRHYTVETLGKLDTEGVDLSSYVLLLKFFLQRFSTEIERFLPDSVNCYLGEEGAIGFVEKIEAVLSYLKQLPVNYKMLDEFDIEAMFRAADIRDDGELVVMKGPNDAQKASTQQTNNNHNEAVNNNANNKEDANNKENKNNKEDTDGAKKDALSDIHGDNRGLNERGTDGDTGHDTVDTALSDFNAQAEDMQQQIAGAIESSNTTKQWLNFAITMLDQAGYFDNIIEDEEVAEIVVDLLKGDPWRYWKDKYGDEFQASYTQFGQQLQQDNPFANLPAKLSIATLINYLESFVGKALISLVTLLQRSIDLASDVLKNLIKLLRHCRFPDVVITSWPCNVLFSDNNVNLLCLLFALPSKVVDQLLMLLLDVLAAQPAPPS</sequence>
<dbReference type="Proteomes" id="UP000275394">
    <property type="component" value="Unassembled WGS sequence"/>
</dbReference>
<evidence type="ECO:0000256" key="1">
    <source>
        <dbReference type="SAM" id="MobiDB-lite"/>
    </source>
</evidence>
<comment type="caution">
    <text evidence="2">The sequence shown here is derived from an EMBL/GenBank/DDBJ whole genome shotgun (WGS) entry which is preliminary data.</text>
</comment>
<proteinExistence type="predicted"/>
<evidence type="ECO:0000313" key="2">
    <source>
        <dbReference type="EMBL" id="ROS01781.1"/>
    </source>
</evidence>
<keyword evidence="3" id="KW-1185">Reference proteome</keyword>
<evidence type="ECO:0000313" key="3">
    <source>
        <dbReference type="Proteomes" id="UP000275394"/>
    </source>
</evidence>
<accession>A0A3N2DPP6</accession>
<feature type="compositionally biased region" description="Low complexity" evidence="1">
    <location>
        <begin position="476"/>
        <end position="488"/>
    </location>
</feature>
<dbReference type="RefSeq" id="WP_148059384.1">
    <property type="nucleotide sequence ID" value="NZ_RKHR01000004.1"/>
</dbReference>
<dbReference type="AlphaFoldDB" id="A0A3N2DPP6"/>
<name>A0A3N2DPP6_9GAMM</name>
<organism evidence="2 3">
    <name type="scientific">Sinobacterium caligoides</name>
    <dbReference type="NCBI Taxonomy" id="933926"/>
    <lineage>
        <taxon>Bacteria</taxon>
        <taxon>Pseudomonadati</taxon>
        <taxon>Pseudomonadota</taxon>
        <taxon>Gammaproteobacteria</taxon>
        <taxon>Cellvibrionales</taxon>
        <taxon>Spongiibacteraceae</taxon>
        <taxon>Sinobacterium</taxon>
    </lineage>
</organism>
<feature type="region of interest" description="Disordered" evidence="1">
    <location>
        <begin position="466"/>
        <end position="537"/>
    </location>
</feature>
<protein>
    <submittedName>
        <fullName evidence="2">Uncharacterized protein</fullName>
    </submittedName>
</protein>
<dbReference type="EMBL" id="RKHR01000004">
    <property type="protein sequence ID" value="ROS01781.1"/>
    <property type="molecule type" value="Genomic_DNA"/>
</dbReference>